<dbReference type="InterPro" id="IPR011010">
    <property type="entry name" value="DNA_brk_join_enz"/>
</dbReference>
<dbReference type="Pfam" id="PF22022">
    <property type="entry name" value="Phage_int_M"/>
    <property type="match status" value="1"/>
</dbReference>
<dbReference type="Proteomes" id="UP000238169">
    <property type="component" value="Unassembled WGS sequence"/>
</dbReference>
<evidence type="ECO:0000313" key="7">
    <source>
        <dbReference type="Proteomes" id="UP000238169"/>
    </source>
</evidence>
<dbReference type="PANTHER" id="PTHR30629:SF2">
    <property type="entry name" value="PROPHAGE INTEGRASE INTS-RELATED"/>
    <property type="match status" value="1"/>
</dbReference>
<evidence type="ECO:0000256" key="3">
    <source>
        <dbReference type="ARBA" id="ARBA00023125"/>
    </source>
</evidence>
<evidence type="ECO:0000313" key="6">
    <source>
        <dbReference type="EMBL" id="SPB16483.1"/>
    </source>
</evidence>
<dbReference type="SUPFAM" id="SSF56349">
    <property type="entry name" value="DNA breaking-rejoining enzymes"/>
    <property type="match status" value="1"/>
</dbReference>
<keyword evidence="4" id="KW-0233">DNA recombination</keyword>
<proteinExistence type="inferred from homology"/>
<dbReference type="InterPro" id="IPR002104">
    <property type="entry name" value="Integrase_catalytic"/>
</dbReference>
<dbReference type="GO" id="GO:0006310">
    <property type="term" value="P:DNA recombination"/>
    <property type="evidence" value="ECO:0007669"/>
    <property type="project" value="UniProtKB-KW"/>
</dbReference>
<keyword evidence="2" id="KW-0229">DNA integration</keyword>
<dbReference type="PANTHER" id="PTHR30629">
    <property type="entry name" value="PROPHAGE INTEGRASE"/>
    <property type="match status" value="1"/>
</dbReference>
<dbReference type="InterPro" id="IPR053876">
    <property type="entry name" value="Phage_int_M"/>
</dbReference>
<dbReference type="InterPro" id="IPR050808">
    <property type="entry name" value="Phage_Integrase"/>
</dbReference>
<evidence type="ECO:0000256" key="4">
    <source>
        <dbReference type="ARBA" id="ARBA00023172"/>
    </source>
</evidence>
<sequence length="373" mass="43176">MNRRRKHHRGLPRRVIVNHGAFYFFAPEPMRNPWTQEEQRWIKLCRFEEGEAVMYERLGFLMKEKKLVSGTMPNLCEEWKQRKLARYTPAVRKEYERMADFIAEKLEEFTVADVKARTITVFLRKYFAEKNNTAQKYVNVLRKMFKMAISEMGLRDDNPCDQLDLSDYETKRREVLPSHEVIAKIREAALTGKDGLPTESGPMFQCIVDMAYLCWQRAIDVRMLRDAQIEGGAIRFKPTKTAKSSGKMVDIAITPSIDAVIERAKAIKRKYKIISPYLFPSTKGTPYTKTGLHSMWRRAKERAQVTDDVVFKDLRALGATDAARQGKDKKQIQTRLAHTSGRTSEIYIKEVIAERSEMDVALPWSPPNIETGN</sequence>
<reference evidence="7" key="1">
    <citation type="submission" date="2018-01" db="EMBL/GenBank/DDBJ databases">
        <authorList>
            <person name="Peeters C."/>
        </authorList>
    </citation>
    <scope>NUCLEOTIDE SEQUENCE [LARGE SCALE GENOMIC DNA]</scope>
</reference>
<dbReference type="EMBL" id="OGTP01000013">
    <property type="protein sequence ID" value="SPB16483.1"/>
    <property type="molecule type" value="Genomic_DNA"/>
</dbReference>
<evidence type="ECO:0000256" key="1">
    <source>
        <dbReference type="ARBA" id="ARBA00008857"/>
    </source>
</evidence>
<dbReference type="GO" id="GO:0003677">
    <property type="term" value="F:DNA binding"/>
    <property type="evidence" value="ECO:0007669"/>
    <property type="project" value="UniProtKB-KW"/>
</dbReference>
<evidence type="ECO:0000259" key="5">
    <source>
        <dbReference type="PROSITE" id="PS51898"/>
    </source>
</evidence>
<protein>
    <submittedName>
        <fullName evidence="6">Integrase/recombinase</fullName>
    </submittedName>
</protein>
<dbReference type="Gene3D" id="1.10.443.10">
    <property type="entry name" value="Intergrase catalytic core"/>
    <property type="match status" value="1"/>
</dbReference>
<evidence type="ECO:0000256" key="2">
    <source>
        <dbReference type="ARBA" id="ARBA00022908"/>
    </source>
</evidence>
<dbReference type="Pfam" id="PF00589">
    <property type="entry name" value="Phage_integrase"/>
    <property type="match status" value="1"/>
</dbReference>
<keyword evidence="7" id="KW-1185">Reference proteome</keyword>
<comment type="similarity">
    <text evidence="1">Belongs to the 'phage' integrase family.</text>
</comment>
<gene>
    <name evidence="6" type="ORF">NOV72_03683</name>
</gene>
<dbReference type="GO" id="GO:0015074">
    <property type="term" value="P:DNA integration"/>
    <property type="evidence" value="ECO:0007669"/>
    <property type="project" value="UniProtKB-KW"/>
</dbReference>
<keyword evidence="3" id="KW-0238">DNA-binding</keyword>
<dbReference type="Gene3D" id="1.10.150.130">
    <property type="match status" value="1"/>
</dbReference>
<name>A0A2U3I8G5_9BURK</name>
<dbReference type="InterPro" id="IPR013762">
    <property type="entry name" value="Integrase-like_cat_sf"/>
</dbReference>
<dbReference type="AlphaFoldDB" id="A0A2U3I8G5"/>
<dbReference type="RefSeq" id="WP_106856067.1">
    <property type="nucleotide sequence ID" value="NZ_OGTP01000013.1"/>
</dbReference>
<dbReference type="PROSITE" id="PS51898">
    <property type="entry name" value="TYR_RECOMBINASE"/>
    <property type="match status" value="1"/>
</dbReference>
<dbReference type="InterPro" id="IPR010998">
    <property type="entry name" value="Integrase_recombinase_N"/>
</dbReference>
<dbReference type="OrthoDB" id="662444at2"/>
<accession>A0A2U3I8G5</accession>
<feature type="domain" description="Tyr recombinase" evidence="5">
    <location>
        <begin position="171"/>
        <end position="362"/>
    </location>
</feature>
<organism evidence="6 7">
    <name type="scientific">Caballeronia novacaledonica</name>
    <dbReference type="NCBI Taxonomy" id="1544861"/>
    <lineage>
        <taxon>Bacteria</taxon>
        <taxon>Pseudomonadati</taxon>
        <taxon>Pseudomonadota</taxon>
        <taxon>Betaproteobacteria</taxon>
        <taxon>Burkholderiales</taxon>
        <taxon>Burkholderiaceae</taxon>
        <taxon>Caballeronia</taxon>
    </lineage>
</organism>